<gene>
    <name evidence="4" type="ORF">ASU31_16610</name>
</gene>
<reference evidence="4 5" key="1">
    <citation type="submission" date="2015-11" db="EMBL/GenBank/DDBJ databases">
        <title>Sequence of Pedobacter ginsenosidimutans.</title>
        <authorList>
            <person name="Carson E."/>
            <person name="Keyser V."/>
            <person name="Newman J."/>
            <person name="Miller J."/>
        </authorList>
    </citation>
    <scope>NUCLEOTIDE SEQUENCE [LARGE SCALE GENOMIC DNA]</scope>
    <source>
        <strain evidence="4 5">KACC 14530</strain>
    </source>
</reference>
<evidence type="ECO:0000259" key="2">
    <source>
        <dbReference type="Pfam" id="PF11738"/>
    </source>
</evidence>
<evidence type="ECO:0000259" key="3">
    <source>
        <dbReference type="Pfam" id="PF13739"/>
    </source>
</evidence>
<sequence length="389" mass="43984">MKYYLLSFLSGLLIISACNNPKNGANTTETTNDSTVNAKAELTESFYKRLEGTIAGKKVVMHLQKVDDDVSGTYYYDGSWLNLSTDTLIGKDSIALTEYSFYESYFTRDFKSPHLALKWNGDGFSGNWESGDKTKKYPITLTEKYPEGSYPFNAGIYKDSIKAFADQPKSPAAEISFEYLESKNNDEYGNWLNSELKKISGVKSTVDRSIGFKNIATAYFKDYKAQVTEQSKNSRGDDFQAWMNYTNNSQQSVNFNDNGYVVIDFLADAYTGGAHGNYSSIMFCLDVKNKKQLVLSDIIKIDSNTLQGILERNLRKEYNIKAKDALSTVLFDDFIKPNKNFYFNANGIAFMYNPYEIASYAQGQIVVFIPYSDLKTYLVPAFAQRMGIK</sequence>
<accession>A0A0T5VM55</accession>
<dbReference type="Proteomes" id="UP000051950">
    <property type="component" value="Unassembled WGS sequence"/>
</dbReference>
<dbReference type="PROSITE" id="PS51257">
    <property type="entry name" value="PROKAR_LIPOPROTEIN"/>
    <property type="match status" value="1"/>
</dbReference>
<evidence type="ECO:0000256" key="1">
    <source>
        <dbReference type="SAM" id="SignalP"/>
    </source>
</evidence>
<feature type="domain" description="Deacetylase PdaC" evidence="3">
    <location>
        <begin position="172"/>
        <end position="278"/>
    </location>
</feature>
<dbReference type="InterPro" id="IPR025303">
    <property type="entry name" value="PdaC"/>
</dbReference>
<dbReference type="RefSeq" id="WP_057933397.1">
    <property type="nucleotide sequence ID" value="NZ_LMZQ01000013.1"/>
</dbReference>
<keyword evidence="5" id="KW-1185">Reference proteome</keyword>
<dbReference type="Gene3D" id="3.90.640.20">
    <property type="entry name" value="Heat-shock cognate protein, ATPase"/>
    <property type="match status" value="1"/>
</dbReference>
<dbReference type="AlphaFoldDB" id="A0A0T5VM55"/>
<comment type="caution">
    <text evidence="4">The sequence shown here is derived from an EMBL/GenBank/DDBJ whole genome shotgun (WGS) entry which is preliminary data.</text>
</comment>
<dbReference type="STRING" id="687842.ASU31_16610"/>
<evidence type="ECO:0008006" key="6">
    <source>
        <dbReference type="Google" id="ProtNLM"/>
    </source>
</evidence>
<evidence type="ECO:0000313" key="5">
    <source>
        <dbReference type="Proteomes" id="UP000051950"/>
    </source>
</evidence>
<protein>
    <recommendedName>
        <fullName evidence="6">DUF3298 domain-containing protein</fullName>
    </recommendedName>
</protein>
<keyword evidence="1" id="KW-0732">Signal</keyword>
<proteinExistence type="predicted"/>
<feature type="domain" description="DUF3298" evidence="2">
    <location>
        <begin position="297"/>
        <end position="372"/>
    </location>
</feature>
<name>A0A0T5VM55_9SPHI</name>
<dbReference type="InterPro" id="IPR037126">
    <property type="entry name" value="PdaC/RsiV-like_sf"/>
</dbReference>
<organism evidence="4 5">
    <name type="scientific">Pedobacter ginsenosidimutans</name>
    <dbReference type="NCBI Taxonomy" id="687842"/>
    <lineage>
        <taxon>Bacteria</taxon>
        <taxon>Pseudomonadati</taxon>
        <taxon>Bacteroidota</taxon>
        <taxon>Sphingobacteriia</taxon>
        <taxon>Sphingobacteriales</taxon>
        <taxon>Sphingobacteriaceae</taxon>
        <taxon>Pedobacter</taxon>
    </lineage>
</organism>
<dbReference type="Pfam" id="PF13739">
    <property type="entry name" value="PdaC"/>
    <property type="match status" value="1"/>
</dbReference>
<dbReference type="Pfam" id="PF11738">
    <property type="entry name" value="DUF3298"/>
    <property type="match status" value="1"/>
</dbReference>
<dbReference type="Gene3D" id="3.30.565.40">
    <property type="entry name" value="Fervidobacterium nodosum Rt17-B1 like"/>
    <property type="match status" value="1"/>
</dbReference>
<dbReference type="InterPro" id="IPR021729">
    <property type="entry name" value="DUF3298"/>
</dbReference>
<dbReference type="OrthoDB" id="594879at2"/>
<evidence type="ECO:0000313" key="4">
    <source>
        <dbReference type="EMBL" id="KRT14940.1"/>
    </source>
</evidence>
<dbReference type="EMBL" id="LMZQ01000013">
    <property type="protein sequence ID" value="KRT14940.1"/>
    <property type="molecule type" value="Genomic_DNA"/>
</dbReference>
<feature type="signal peptide" evidence="1">
    <location>
        <begin position="1"/>
        <end position="24"/>
    </location>
</feature>
<feature type="chain" id="PRO_5006665411" description="DUF3298 domain-containing protein" evidence="1">
    <location>
        <begin position="25"/>
        <end position="389"/>
    </location>
</feature>